<name>A0ABZ3ITY1_9FIRM</name>
<gene>
    <name evidence="1" type="ORF">SPSIL_051610</name>
</gene>
<evidence type="ECO:0000313" key="2">
    <source>
        <dbReference type="Proteomes" id="UP000216752"/>
    </source>
</evidence>
<accession>A0ABZ3ITY1</accession>
<keyword evidence="2" id="KW-1185">Reference proteome</keyword>
<reference evidence="1" key="1">
    <citation type="submission" date="2024-05" db="EMBL/GenBank/DDBJ databases">
        <title>Isolation and characterization of Sporomusa carbonis sp. nov., a carboxydotrophic hydrogenogen in the genus of Sporomusa isolated from a charcoal burning pile.</title>
        <authorList>
            <person name="Boeer T."/>
            <person name="Rosenbaum F."/>
            <person name="Eysell L."/>
            <person name="Mueller V."/>
            <person name="Daniel R."/>
            <person name="Poehlein A."/>
        </authorList>
    </citation>
    <scope>NUCLEOTIDE SEQUENCE [LARGE SCALE GENOMIC DNA]</scope>
    <source>
        <strain evidence="1">DSM 10669</strain>
    </source>
</reference>
<organism evidence="1 2">
    <name type="scientific">Sporomusa silvacetica DSM 10669</name>
    <dbReference type="NCBI Taxonomy" id="1123289"/>
    <lineage>
        <taxon>Bacteria</taxon>
        <taxon>Bacillati</taxon>
        <taxon>Bacillota</taxon>
        <taxon>Negativicutes</taxon>
        <taxon>Selenomonadales</taxon>
        <taxon>Sporomusaceae</taxon>
        <taxon>Sporomusa</taxon>
    </lineage>
</organism>
<proteinExistence type="predicted"/>
<evidence type="ECO:0000313" key="1">
    <source>
        <dbReference type="EMBL" id="XFO68933.1"/>
    </source>
</evidence>
<dbReference type="Proteomes" id="UP000216752">
    <property type="component" value="Chromosome"/>
</dbReference>
<dbReference type="InterPro" id="IPR036522">
    <property type="entry name" value="MoaC_sf"/>
</dbReference>
<dbReference type="Gene3D" id="3.30.70.640">
    <property type="entry name" value="Molybdopterin cofactor biosynthesis C (MoaC) domain"/>
    <property type="match status" value="1"/>
</dbReference>
<dbReference type="EMBL" id="CP155573">
    <property type="protein sequence ID" value="XFO68933.1"/>
    <property type="molecule type" value="Genomic_DNA"/>
</dbReference>
<sequence length="45" mass="5173">MEVTHFNNDGYARMVDVSEKNDTVRVAIHHRQLFACNQLLAGNKE</sequence>
<evidence type="ECO:0008006" key="3">
    <source>
        <dbReference type="Google" id="ProtNLM"/>
    </source>
</evidence>
<protein>
    <recommendedName>
        <fullName evidence="3">Cyclic pyranopterin monophosphate synthase</fullName>
    </recommendedName>
</protein>